<name>A0ACC2MII2_PERAE</name>
<comment type="caution">
    <text evidence="1">The sequence shown here is derived from an EMBL/GenBank/DDBJ whole genome shotgun (WGS) entry which is preliminary data.</text>
</comment>
<keyword evidence="2" id="KW-1185">Reference proteome</keyword>
<evidence type="ECO:0000313" key="2">
    <source>
        <dbReference type="Proteomes" id="UP001234297"/>
    </source>
</evidence>
<evidence type="ECO:0000313" key="1">
    <source>
        <dbReference type="EMBL" id="KAJ8645552.1"/>
    </source>
</evidence>
<gene>
    <name evidence="1" type="ORF">MRB53_007300</name>
</gene>
<organism evidence="1 2">
    <name type="scientific">Persea americana</name>
    <name type="common">Avocado</name>
    <dbReference type="NCBI Taxonomy" id="3435"/>
    <lineage>
        <taxon>Eukaryota</taxon>
        <taxon>Viridiplantae</taxon>
        <taxon>Streptophyta</taxon>
        <taxon>Embryophyta</taxon>
        <taxon>Tracheophyta</taxon>
        <taxon>Spermatophyta</taxon>
        <taxon>Magnoliopsida</taxon>
        <taxon>Magnoliidae</taxon>
        <taxon>Laurales</taxon>
        <taxon>Lauraceae</taxon>
        <taxon>Persea</taxon>
    </lineage>
</organism>
<dbReference type="Proteomes" id="UP001234297">
    <property type="component" value="Chromosome 2"/>
</dbReference>
<proteinExistence type="predicted"/>
<accession>A0ACC2MII2</accession>
<reference evidence="1 2" key="1">
    <citation type="journal article" date="2022" name="Hortic Res">
        <title>A haplotype resolved chromosomal level avocado genome allows analysis of novel avocado genes.</title>
        <authorList>
            <person name="Nath O."/>
            <person name="Fletcher S.J."/>
            <person name="Hayward A."/>
            <person name="Shaw L.M."/>
            <person name="Masouleh A.K."/>
            <person name="Furtado A."/>
            <person name="Henry R.J."/>
            <person name="Mitter N."/>
        </authorList>
    </citation>
    <scope>NUCLEOTIDE SEQUENCE [LARGE SCALE GENOMIC DNA]</scope>
    <source>
        <strain evidence="2">cv. Hass</strain>
    </source>
</reference>
<protein>
    <submittedName>
        <fullName evidence="1">Uncharacterized protein</fullName>
    </submittedName>
</protein>
<sequence>MYRKRAYGASAMGGSLVILHFGSVGAGRTLASSRRSPKEQSHLFLFSARFSARTHAYFPDCNTKGAVRLVRPWNGTISSAASLPSVNVCR</sequence>
<dbReference type="EMBL" id="CM056810">
    <property type="protein sequence ID" value="KAJ8645552.1"/>
    <property type="molecule type" value="Genomic_DNA"/>
</dbReference>